<sequence>MLWPKDPSSLLPSLETGAKIIMFICFRISFCILIAVKMKQPAFITCRGP</sequence>
<evidence type="ECO:0000313" key="2">
    <source>
        <dbReference type="EMBL" id="MBX66924.1"/>
    </source>
</evidence>
<keyword evidence="1" id="KW-0812">Transmembrane</keyword>
<dbReference type="EMBL" id="GGEC01086440">
    <property type="protein sequence ID" value="MBX66924.1"/>
    <property type="molecule type" value="Transcribed_RNA"/>
</dbReference>
<feature type="transmembrane region" description="Helical" evidence="1">
    <location>
        <begin position="20"/>
        <end position="38"/>
    </location>
</feature>
<dbReference type="AlphaFoldDB" id="A0A2P2QJ32"/>
<reference evidence="2" key="1">
    <citation type="submission" date="2018-02" db="EMBL/GenBank/DDBJ databases">
        <title>Rhizophora mucronata_Transcriptome.</title>
        <authorList>
            <person name="Meera S.P."/>
            <person name="Sreeshan A."/>
            <person name="Augustine A."/>
        </authorList>
    </citation>
    <scope>NUCLEOTIDE SEQUENCE</scope>
    <source>
        <tissue evidence="2">Leaf</tissue>
    </source>
</reference>
<name>A0A2P2QJ32_RHIMU</name>
<keyword evidence="1" id="KW-1133">Transmembrane helix</keyword>
<protein>
    <submittedName>
        <fullName evidence="2">Uncharacterized protein</fullName>
    </submittedName>
</protein>
<organism evidence="2">
    <name type="scientific">Rhizophora mucronata</name>
    <name type="common">Asiatic mangrove</name>
    <dbReference type="NCBI Taxonomy" id="61149"/>
    <lineage>
        <taxon>Eukaryota</taxon>
        <taxon>Viridiplantae</taxon>
        <taxon>Streptophyta</taxon>
        <taxon>Embryophyta</taxon>
        <taxon>Tracheophyta</taxon>
        <taxon>Spermatophyta</taxon>
        <taxon>Magnoliopsida</taxon>
        <taxon>eudicotyledons</taxon>
        <taxon>Gunneridae</taxon>
        <taxon>Pentapetalae</taxon>
        <taxon>rosids</taxon>
        <taxon>fabids</taxon>
        <taxon>Malpighiales</taxon>
        <taxon>Rhizophoraceae</taxon>
        <taxon>Rhizophora</taxon>
    </lineage>
</organism>
<keyword evidence="1" id="KW-0472">Membrane</keyword>
<accession>A0A2P2QJ32</accession>
<proteinExistence type="predicted"/>
<evidence type="ECO:0000256" key="1">
    <source>
        <dbReference type="SAM" id="Phobius"/>
    </source>
</evidence>